<dbReference type="InterPro" id="IPR046867">
    <property type="entry name" value="AldOxase/xan_DH_MoCoBD2"/>
</dbReference>
<sequence length="710" mass="75675">MSDVTARPRAIGVPMDRIDGVQKVTGTATYAYEWPLDQPVYLYPLQSTIAAGRVTGVDSALAEAEPGVLAVLSHLNAPTLTRPEDPELAVLQSDEVAWRGQFIGAVVAESLETARRAAGLVRVDYEGRAPDVELRADRGDLYSPVHAATFGSGGGELQDGSPADSVLGDVDTALAASPTMVDVTYSTPMYHNNPMEPHTAVVTWLDGELIVRCSTQGASMSQALISGVLGLEPGRVRVISPHVGGAFGSKVYPHSYAVLAAMAARMVRRPVKFSLTRQQMFALVGYRPASIQRIRLGAGRDGRLTALCHEVIEQTAKAKGYAEQVAVCSRLMYAAPHRRTTHRLAPLDVPVPTIMRAPGEAQGMYALESAIDEMAIACGLDPVEFRIRNEPEVHPESGLPFSSRHLTACLREGARRAGWDHRDPVPRSGREGRWLVGTGVAASTYPSPRFPGNAATIRLAPDGHYTVRIAAADLGTGTWTALTQIAADALSVPVGQVEMRIGDTALPAASVAGFSAGINSWGTAIWEAADRLRARLQAEHGGIAPPEGLEVTAELPGGNPEAERYAMHSFGAQFAEVRVDEDTGEVRVARLLGMFDVGRVINPKTARSQLIGGMTQGISMALYEHSVLDPRFGHVVNQDFAQYHIASAADVHAVEAHWVDESDPYTNPMGAKGLGEVGITGTAAAIANAVHHATGVRIRELPITLDKLVS</sequence>
<dbReference type="EMBL" id="LK022848">
    <property type="protein sequence ID" value="CDR12595.1"/>
    <property type="molecule type" value="Genomic_DNA"/>
</dbReference>
<gene>
    <name evidence="5" type="ORF">J2Z30_005676</name>
    <name evidence="4" type="ORF">SIRAN7707</name>
</gene>
<dbReference type="EMBL" id="JAGGLR010000016">
    <property type="protein sequence ID" value="MBP2064652.1"/>
    <property type="molecule type" value="Genomic_DNA"/>
</dbReference>
<dbReference type="PANTHER" id="PTHR11908">
    <property type="entry name" value="XANTHINE DEHYDROGENASE"/>
    <property type="match status" value="1"/>
</dbReference>
<keyword evidence="2 5" id="KW-0560">Oxidoreductase</keyword>
<reference evidence="4" key="1">
    <citation type="submission" date="2014-05" db="EMBL/GenBank/DDBJ databases">
        <authorList>
            <person name="Horn Fabian"/>
        </authorList>
    </citation>
    <scope>NUCLEOTIDE SEQUENCE</scope>
</reference>
<organism evidence="4">
    <name type="scientific">Streptomyces iranensis</name>
    <dbReference type="NCBI Taxonomy" id="576784"/>
    <lineage>
        <taxon>Bacteria</taxon>
        <taxon>Bacillati</taxon>
        <taxon>Actinomycetota</taxon>
        <taxon>Actinomycetes</taxon>
        <taxon>Kitasatosporales</taxon>
        <taxon>Streptomycetaceae</taxon>
        <taxon>Streptomyces</taxon>
        <taxon>Streptomyces violaceusniger group</taxon>
    </lineage>
</organism>
<keyword evidence="6" id="KW-1185">Reference proteome</keyword>
<reference evidence="5 6" key="2">
    <citation type="submission" date="2021-03" db="EMBL/GenBank/DDBJ databases">
        <title>Genomic Encyclopedia of Type Strains, Phase IV (KMG-IV): sequencing the most valuable type-strain genomes for metagenomic binning, comparative biology and taxonomic classification.</title>
        <authorList>
            <person name="Goeker M."/>
        </authorList>
    </citation>
    <scope>NUCLEOTIDE SEQUENCE [LARGE SCALE GENOMIC DNA]</scope>
    <source>
        <strain evidence="5 6">DSM 41954</strain>
    </source>
</reference>
<dbReference type="InterPro" id="IPR036856">
    <property type="entry name" value="Ald_Oxase/Xan_DH_a/b_sf"/>
</dbReference>
<evidence type="ECO:0000256" key="2">
    <source>
        <dbReference type="ARBA" id="ARBA00023002"/>
    </source>
</evidence>
<dbReference type="InterPro" id="IPR037165">
    <property type="entry name" value="AldOxase/xan_DH_Mopterin-bd_sf"/>
</dbReference>
<evidence type="ECO:0000313" key="5">
    <source>
        <dbReference type="EMBL" id="MBP2064652.1"/>
    </source>
</evidence>
<evidence type="ECO:0000313" key="6">
    <source>
        <dbReference type="Proteomes" id="UP000756710"/>
    </source>
</evidence>
<dbReference type="Pfam" id="PF20256">
    <property type="entry name" value="MoCoBD_2"/>
    <property type="match status" value="2"/>
</dbReference>
<name>A0A060ZYB7_9ACTN</name>
<proteinExistence type="predicted"/>
<protein>
    <submittedName>
        <fullName evidence="4">Aldehyde oxidase and xanthine dehydrogenasemolybdopterin binding protein</fullName>
    </submittedName>
    <submittedName>
        <fullName evidence="5">Xanthine dehydrogenase YagR molybdenum-binding subunit</fullName>
        <ecNumber evidence="5">1.17.1.4</ecNumber>
    </submittedName>
</protein>
<evidence type="ECO:0000259" key="3">
    <source>
        <dbReference type="SMART" id="SM01008"/>
    </source>
</evidence>
<dbReference type="GO" id="GO:0005506">
    <property type="term" value="F:iron ion binding"/>
    <property type="evidence" value="ECO:0007669"/>
    <property type="project" value="InterPro"/>
</dbReference>
<dbReference type="PANTHER" id="PTHR11908:SF132">
    <property type="entry name" value="ALDEHYDE OXIDASE 1-RELATED"/>
    <property type="match status" value="1"/>
</dbReference>
<keyword evidence="1" id="KW-0500">Molybdenum</keyword>
<feature type="domain" description="Aldehyde oxidase/xanthine dehydrogenase a/b hammerhead" evidence="3">
    <location>
        <begin position="25"/>
        <end position="129"/>
    </location>
</feature>
<dbReference type="Pfam" id="PF02738">
    <property type="entry name" value="MoCoBD_1"/>
    <property type="match status" value="1"/>
</dbReference>
<dbReference type="SUPFAM" id="SSF54665">
    <property type="entry name" value="CO dehydrogenase molybdoprotein N-domain-like"/>
    <property type="match status" value="1"/>
</dbReference>
<dbReference type="InterPro" id="IPR008274">
    <property type="entry name" value="AldOxase/xan_DH_MoCoBD1"/>
</dbReference>
<evidence type="ECO:0000256" key="1">
    <source>
        <dbReference type="ARBA" id="ARBA00022505"/>
    </source>
</evidence>
<dbReference type="AlphaFoldDB" id="A0A060ZYB7"/>
<dbReference type="EC" id="1.17.1.4" evidence="5"/>
<evidence type="ECO:0000313" key="4">
    <source>
        <dbReference type="EMBL" id="CDR12595.1"/>
    </source>
</evidence>
<dbReference type="GO" id="GO:0004854">
    <property type="term" value="F:xanthine dehydrogenase activity"/>
    <property type="evidence" value="ECO:0007669"/>
    <property type="project" value="UniProtKB-EC"/>
</dbReference>
<dbReference type="Pfam" id="PF01315">
    <property type="entry name" value="Ald_Xan_dh_C"/>
    <property type="match status" value="1"/>
</dbReference>
<dbReference type="HOGENOM" id="CLU_001681_2_2_11"/>
<dbReference type="Gene3D" id="3.90.1170.50">
    <property type="entry name" value="Aldehyde oxidase/xanthine dehydrogenase, a/b hammerhead"/>
    <property type="match status" value="1"/>
</dbReference>
<dbReference type="Proteomes" id="UP000756710">
    <property type="component" value="Unassembled WGS sequence"/>
</dbReference>
<dbReference type="SUPFAM" id="SSF56003">
    <property type="entry name" value="Molybdenum cofactor-binding domain"/>
    <property type="match status" value="1"/>
</dbReference>
<accession>A0A060ZYB7</accession>
<dbReference type="SMART" id="SM01008">
    <property type="entry name" value="Ald_Xan_dh_C"/>
    <property type="match status" value="1"/>
</dbReference>
<dbReference type="InterPro" id="IPR016208">
    <property type="entry name" value="Ald_Oxase/xanthine_DH-like"/>
</dbReference>
<dbReference type="InterPro" id="IPR000674">
    <property type="entry name" value="Ald_Oxase/Xan_DH_a/b"/>
</dbReference>
<dbReference type="RefSeq" id="WP_044577722.1">
    <property type="nucleotide sequence ID" value="NZ_BAABDR010000008.1"/>
</dbReference>
<dbReference type="Gene3D" id="3.30.365.10">
    <property type="entry name" value="Aldehyde oxidase/xanthine dehydrogenase, molybdopterin binding domain"/>
    <property type="match status" value="4"/>
</dbReference>